<dbReference type="SUPFAM" id="SSF103088">
    <property type="entry name" value="OmpA-like"/>
    <property type="match status" value="1"/>
</dbReference>
<protein>
    <submittedName>
        <fullName evidence="2">OmpA family protein</fullName>
    </submittedName>
</protein>
<dbReference type="InterPro" id="IPR011990">
    <property type="entry name" value="TPR-like_helical_dom_sf"/>
</dbReference>
<dbReference type="InterPro" id="IPR036737">
    <property type="entry name" value="OmpA-like_sf"/>
</dbReference>
<evidence type="ECO:0000313" key="3">
    <source>
        <dbReference type="Proteomes" id="UP001168528"/>
    </source>
</evidence>
<accession>A0ABT8R696</accession>
<reference evidence="2" key="1">
    <citation type="submission" date="2023-07" db="EMBL/GenBank/DDBJ databases">
        <title>The genome sequence of Rhodocytophaga aerolata KACC 12507.</title>
        <authorList>
            <person name="Zhang X."/>
        </authorList>
    </citation>
    <scope>NUCLEOTIDE SEQUENCE</scope>
    <source>
        <strain evidence="2">KACC 12507</strain>
    </source>
</reference>
<dbReference type="Proteomes" id="UP001168528">
    <property type="component" value="Unassembled WGS sequence"/>
</dbReference>
<gene>
    <name evidence="2" type="ORF">Q0590_15210</name>
</gene>
<proteinExistence type="predicted"/>
<feature type="domain" description="OmpA-like" evidence="1">
    <location>
        <begin position="179"/>
        <end position="243"/>
    </location>
</feature>
<dbReference type="Gene3D" id="1.25.40.10">
    <property type="entry name" value="Tetratricopeptide repeat domain"/>
    <property type="match status" value="2"/>
</dbReference>
<evidence type="ECO:0000259" key="1">
    <source>
        <dbReference type="Pfam" id="PF00691"/>
    </source>
</evidence>
<dbReference type="InterPro" id="IPR006665">
    <property type="entry name" value="OmpA-like"/>
</dbReference>
<dbReference type="RefSeq" id="WP_302038420.1">
    <property type="nucleotide sequence ID" value="NZ_JAUKPO010000007.1"/>
</dbReference>
<dbReference type="Pfam" id="PF00691">
    <property type="entry name" value="OmpA"/>
    <property type="match status" value="1"/>
</dbReference>
<keyword evidence="3" id="KW-1185">Reference proteome</keyword>
<name>A0ABT8R696_9BACT</name>
<dbReference type="SMART" id="SM00028">
    <property type="entry name" value="TPR"/>
    <property type="match status" value="2"/>
</dbReference>
<dbReference type="InterPro" id="IPR019734">
    <property type="entry name" value="TPR_rpt"/>
</dbReference>
<dbReference type="EMBL" id="JAUKPO010000007">
    <property type="protein sequence ID" value="MDO1447617.1"/>
    <property type="molecule type" value="Genomic_DNA"/>
</dbReference>
<dbReference type="SUPFAM" id="SSF48452">
    <property type="entry name" value="TPR-like"/>
    <property type="match status" value="1"/>
</dbReference>
<comment type="caution">
    <text evidence="2">The sequence shown here is derived from an EMBL/GenBank/DDBJ whole genome shotgun (WGS) entry which is preliminary data.</text>
</comment>
<dbReference type="Gene3D" id="3.30.1330.60">
    <property type="entry name" value="OmpA-like domain"/>
    <property type="match status" value="1"/>
</dbReference>
<sequence length="595" mass="66044">MIRTRSLLSTIAIVSAMGYSSCTLPKMVKMSKDQEMKVTPNPLEVHADEVKFDVAGTLPVKMLKKKTTYTADVDYKYGDKKTDVGNLEYAAADFPNAKKEQPKLEKNFSFPYQEGMERGELVVQGTAAKGKKSKTTPEMPIAKGIITTSKLVKEADLVAYAESGYNPNPEFEPVDVAFFFPQGSAQLRTSETRSTRGKFLDAFIQEKNVTKTVTITGTHSPEGAERVNSRLSENRAEAIEKYYRGKMRSYNYKQKADSVEFVLKPIIQDWQQLKDTLAATDILNEEQEQQILTVIDGSGDFETKEDELHKLPYYRTLLNQVYPKLRTAQTEMLTLMEKKPDNEIAVIAKQMAEGRADTSALNAKELAYAATLTPDLNEKKGIYEAYVKKTDNWQSHNDLGAIHLELAKKETDQSRKTQLADMAITHLEMARNKQESAEVYNNLAVAYSMKGMRKEAMEAINKATQQTGNEEVTKAINAAKGVMQIRSANYSEAVNTLSQAGDDVNVLYNKGLAQVLAKQYDAALGTLNEAAAKEGADAMTHYVTAIAAARAKNESAMLDALKKAVSGSSDLRTKAMQDLEFDAYANSESFKNALR</sequence>
<organism evidence="2 3">
    <name type="scientific">Rhodocytophaga aerolata</name>
    <dbReference type="NCBI Taxonomy" id="455078"/>
    <lineage>
        <taxon>Bacteria</taxon>
        <taxon>Pseudomonadati</taxon>
        <taxon>Bacteroidota</taxon>
        <taxon>Cytophagia</taxon>
        <taxon>Cytophagales</taxon>
        <taxon>Rhodocytophagaceae</taxon>
        <taxon>Rhodocytophaga</taxon>
    </lineage>
</organism>
<evidence type="ECO:0000313" key="2">
    <source>
        <dbReference type="EMBL" id="MDO1447617.1"/>
    </source>
</evidence>